<dbReference type="RefSeq" id="WP_173103428.1">
    <property type="nucleotide sequence ID" value="NZ_AP022822.1"/>
</dbReference>
<feature type="signal peptide" evidence="1">
    <location>
        <begin position="1"/>
        <end position="24"/>
    </location>
</feature>
<evidence type="ECO:0000313" key="3">
    <source>
        <dbReference type="Proteomes" id="UP000502998"/>
    </source>
</evidence>
<evidence type="ECO:0000256" key="1">
    <source>
        <dbReference type="SAM" id="SignalP"/>
    </source>
</evidence>
<accession>A0A679IDC4</accession>
<evidence type="ECO:0008006" key="4">
    <source>
        <dbReference type="Google" id="ProtNLM"/>
    </source>
</evidence>
<gene>
    <name evidence="2" type="ORF">EsVE80_17760</name>
</gene>
<proteinExistence type="predicted"/>
<reference evidence="2 3" key="1">
    <citation type="submission" date="2020-02" db="EMBL/GenBank/DDBJ databases">
        <title>Characterization of vanA genotype vancomycin-resistant Enterococcus saigonensis VE80.</title>
        <authorList>
            <person name="Harada T."/>
            <person name="Motooka D."/>
            <person name="Nakamura S."/>
            <person name="Yamamoto Y."/>
            <person name="Kawahara R."/>
            <person name="Kawatsu K."/>
        </authorList>
    </citation>
    <scope>NUCLEOTIDE SEQUENCE [LARGE SCALE GENOMIC DNA]</scope>
    <source>
        <strain evidence="2 3">VE80</strain>
    </source>
</reference>
<organism evidence="2 3">
    <name type="scientific">Enterococcus saigonensis</name>
    <dbReference type="NCBI Taxonomy" id="1805431"/>
    <lineage>
        <taxon>Bacteria</taxon>
        <taxon>Bacillati</taxon>
        <taxon>Bacillota</taxon>
        <taxon>Bacilli</taxon>
        <taxon>Lactobacillales</taxon>
        <taxon>Enterococcaceae</taxon>
        <taxon>Enterococcus</taxon>
    </lineage>
</organism>
<sequence>MKKVRYGIGSILFCLLLAPKISYAASGSTSLEITPLTEMLPRIYYISDLDFGTHETTAFRKKVHPKQDLVIKLLDARKDTQKWRLEVLFQPLANHSNSLNDVRLKISQGELSGDNTSGIIKGNLVSSLAEKRYLTMLVSENKVSHGRLTYRIKKEDITLQFENKNKAGKYEAVNKWRFVNAV</sequence>
<dbReference type="Proteomes" id="UP000502998">
    <property type="component" value="Chromosome"/>
</dbReference>
<keyword evidence="3" id="KW-1185">Reference proteome</keyword>
<dbReference type="EMBL" id="AP022822">
    <property type="protein sequence ID" value="BCA86253.1"/>
    <property type="molecule type" value="Genomic_DNA"/>
</dbReference>
<name>A0A679IDC4_9ENTE</name>
<protein>
    <recommendedName>
        <fullName evidence="4">WxL domain-containing protein</fullName>
    </recommendedName>
</protein>
<dbReference type="AlphaFoldDB" id="A0A679IDC4"/>
<dbReference type="KEGG" id="esg:EsVE80_17760"/>
<feature type="chain" id="PRO_5025591128" description="WxL domain-containing protein" evidence="1">
    <location>
        <begin position="25"/>
        <end position="182"/>
    </location>
</feature>
<keyword evidence="1" id="KW-0732">Signal</keyword>
<evidence type="ECO:0000313" key="2">
    <source>
        <dbReference type="EMBL" id="BCA86253.1"/>
    </source>
</evidence>